<evidence type="ECO:0000313" key="2">
    <source>
        <dbReference type="EMBL" id="KAF1836089.1"/>
    </source>
</evidence>
<reference evidence="2" key="1">
    <citation type="submission" date="2020-01" db="EMBL/GenBank/DDBJ databases">
        <authorList>
            <consortium name="DOE Joint Genome Institute"/>
            <person name="Haridas S."/>
            <person name="Albert R."/>
            <person name="Binder M."/>
            <person name="Bloem J."/>
            <person name="Labutti K."/>
            <person name="Salamov A."/>
            <person name="Andreopoulos B."/>
            <person name="Baker S.E."/>
            <person name="Barry K."/>
            <person name="Bills G."/>
            <person name="Bluhm B.H."/>
            <person name="Cannon C."/>
            <person name="Castanera R."/>
            <person name="Culley D.E."/>
            <person name="Daum C."/>
            <person name="Ezra D."/>
            <person name="Gonzalez J.B."/>
            <person name="Henrissat B."/>
            <person name="Kuo A."/>
            <person name="Liang C."/>
            <person name="Lipzen A."/>
            <person name="Lutzoni F."/>
            <person name="Magnuson J."/>
            <person name="Mondo S."/>
            <person name="Nolan M."/>
            <person name="Ohm R."/>
            <person name="Pangilinan J."/>
            <person name="Park H.-J."/>
            <person name="Ramirez L."/>
            <person name="Alfaro M."/>
            <person name="Sun H."/>
            <person name="Tritt A."/>
            <person name="Yoshinaga Y."/>
            <person name="Zwiers L.-H."/>
            <person name="Turgeon B.G."/>
            <person name="Goodwin S.B."/>
            <person name="Spatafora J.W."/>
            <person name="Crous P.W."/>
            <person name="Grigoriev I.V."/>
        </authorList>
    </citation>
    <scope>NUCLEOTIDE SEQUENCE</scope>
    <source>
        <strain evidence="2">P77</strain>
    </source>
</reference>
<evidence type="ECO:0000256" key="1">
    <source>
        <dbReference type="SAM" id="MobiDB-lite"/>
    </source>
</evidence>
<evidence type="ECO:0000313" key="3">
    <source>
        <dbReference type="Proteomes" id="UP000800040"/>
    </source>
</evidence>
<gene>
    <name evidence="2" type="ORF">BDW02DRAFT_256939</name>
</gene>
<sequence>MGQSSLKPDRTTYEETRDGAAAYLQSRLAAKGPMTDKDFEIPVINRSKAVVLFVSRQPPGSSKSDTESMYNLRILLYHQPQYTKASTRWNPTSSATVRARTGAGKERKVARGEEQVWFRVGA</sequence>
<feature type="region of interest" description="Disordered" evidence="1">
    <location>
        <begin position="86"/>
        <end position="108"/>
    </location>
</feature>
<keyword evidence="3" id="KW-1185">Reference proteome</keyword>
<protein>
    <submittedName>
        <fullName evidence="2">Uncharacterized protein</fullName>
    </submittedName>
</protein>
<proteinExistence type="predicted"/>
<feature type="compositionally biased region" description="Polar residues" evidence="1">
    <location>
        <begin position="86"/>
        <end position="96"/>
    </location>
</feature>
<dbReference type="AlphaFoldDB" id="A0A6A5KJU2"/>
<organism evidence="2 3">
    <name type="scientific">Decorospora gaudefroyi</name>
    <dbReference type="NCBI Taxonomy" id="184978"/>
    <lineage>
        <taxon>Eukaryota</taxon>
        <taxon>Fungi</taxon>
        <taxon>Dikarya</taxon>
        <taxon>Ascomycota</taxon>
        <taxon>Pezizomycotina</taxon>
        <taxon>Dothideomycetes</taxon>
        <taxon>Pleosporomycetidae</taxon>
        <taxon>Pleosporales</taxon>
        <taxon>Pleosporineae</taxon>
        <taxon>Pleosporaceae</taxon>
        <taxon>Decorospora</taxon>
    </lineage>
</organism>
<dbReference type="EMBL" id="ML975278">
    <property type="protein sequence ID" value="KAF1836089.1"/>
    <property type="molecule type" value="Genomic_DNA"/>
</dbReference>
<name>A0A6A5KJU2_9PLEO</name>
<accession>A0A6A5KJU2</accession>
<dbReference type="Proteomes" id="UP000800040">
    <property type="component" value="Unassembled WGS sequence"/>
</dbReference>